<evidence type="ECO:0000313" key="8">
    <source>
        <dbReference type="EMBL" id="MFD2188491.1"/>
    </source>
</evidence>
<dbReference type="Pfam" id="PF11721">
    <property type="entry name" value="Malectin"/>
    <property type="match status" value="1"/>
</dbReference>
<sequence>MYKKNTYRFNIIDLRQSRFVLVLMLFYSFSAIVRSQEFPIRMSINKDWKFIKKDISNAVEVDHDDSQWQPINIPHTYNATDILDDEEGYYRGPAWYRKKLFIPAAYKHKKVSLYFEGVSARCNIYVNNRYVGQHLGGYTAFVFDIEGVLEFGKDNIIAIKVDNSKNLSITMPPVGGDFSIFGGIYRDVHLLVKNKIFFNHNYYASSAVFWNTPTQKKKEGGFSIKGQVMNHSPYDKKIFIRHRLFSANHQLLKTLEKSYDTQTGIAVHFHFNDQLKANLWSPFSPTLYVLVSEILTEDKTQVLDKIEQKVGFRYISVNQTEGFILNNTPLKLRGAATHQDYHNLGYAVPDSLRVKDVALLKETGSNFIRISHYPHDRSVYKACDSLGLLSWSEIPGVNWIPYGNPFLQYSETMLKEMMFQNYNSPSVAIWGYHNEIWEPHLEAVAHARSMNNILKKEDSERLTAMAFQSTFFKNYKGDLGKEIFNIADINGFNIYEGWYQGSMETIGSFLDNLKKEYSPHRPIMLSEFGAGSDPRIFTDEPTIFDFSSSYQTLFYEPYLREGAKRPWMIGYSIWILSDFQRDGRKDAVPNTNNKGLLTTDRRKKDAYYYIQSRWSKKPMIHITGHLFPKIVSLTPLKLQKNITIFSNLHEISLYQNDALIGTKEVRDGKALFGISFQEGKHFLKAIGSDQNPSAIDSLHLQVNLLVDQKGFIDIPEEGLYLNIGQTRTYLKDKEDHVWVPISEKDTIVKIIGGQPFIKTYEKEHAFENVRLGISENIKKTDLDPIFQTFIENIKQLNIPIKKGKYSVQLLFTEPFVLDQKKLSDAEKAWGIQNSDQETANRKFNISINGDNIISNLNLVKRFGIQTAGTLSFQTQIQNNEGLRITLETVEGNTILSGIIIQKI</sequence>
<dbReference type="PANTHER" id="PTHR42732:SF1">
    <property type="entry name" value="BETA-MANNOSIDASE"/>
    <property type="match status" value="1"/>
</dbReference>
<dbReference type="Gene3D" id="3.20.20.80">
    <property type="entry name" value="Glycosidases"/>
    <property type="match status" value="1"/>
</dbReference>
<evidence type="ECO:0000256" key="3">
    <source>
        <dbReference type="ARBA" id="ARBA00023295"/>
    </source>
</evidence>
<dbReference type="PRINTS" id="PR00132">
    <property type="entry name" value="GLHYDRLASE2"/>
</dbReference>
<dbReference type="InterPro" id="IPR021720">
    <property type="entry name" value="Malectin_dom"/>
</dbReference>
<dbReference type="Gene3D" id="2.60.40.10">
    <property type="entry name" value="Immunoglobulins"/>
    <property type="match status" value="2"/>
</dbReference>
<accession>A0ABW5B0K2</accession>
<keyword evidence="2 8" id="KW-0378">Hydrolase</keyword>
<dbReference type="Pfam" id="PF00703">
    <property type="entry name" value="Glyco_hydro_2"/>
    <property type="match status" value="1"/>
</dbReference>
<feature type="domain" description="Glycosyl hydrolases family 2 sugar binding" evidence="6">
    <location>
        <begin position="45"/>
        <end position="192"/>
    </location>
</feature>
<evidence type="ECO:0000256" key="1">
    <source>
        <dbReference type="ARBA" id="ARBA00007401"/>
    </source>
</evidence>
<dbReference type="Proteomes" id="UP001597344">
    <property type="component" value="Unassembled WGS sequence"/>
</dbReference>
<dbReference type="GO" id="GO:0016787">
    <property type="term" value="F:hydrolase activity"/>
    <property type="evidence" value="ECO:0007669"/>
    <property type="project" value="UniProtKB-KW"/>
</dbReference>
<evidence type="ECO:0000256" key="2">
    <source>
        <dbReference type="ARBA" id="ARBA00022801"/>
    </source>
</evidence>
<comment type="similarity">
    <text evidence="1">Belongs to the glycosyl hydrolase 2 family.</text>
</comment>
<feature type="domain" description="Glycoside hydrolase family 2 immunoglobulin-like beta-sandwich" evidence="4">
    <location>
        <begin position="212"/>
        <end position="313"/>
    </location>
</feature>
<dbReference type="Gene3D" id="2.60.120.260">
    <property type="entry name" value="Galactose-binding domain-like"/>
    <property type="match status" value="1"/>
</dbReference>
<evidence type="ECO:0000259" key="6">
    <source>
        <dbReference type="Pfam" id="PF02837"/>
    </source>
</evidence>
<dbReference type="InterPro" id="IPR006101">
    <property type="entry name" value="Glyco_hydro_2"/>
</dbReference>
<dbReference type="Pfam" id="PF02836">
    <property type="entry name" value="Glyco_hydro_2_C"/>
    <property type="match status" value="1"/>
</dbReference>
<dbReference type="SUPFAM" id="SSF49785">
    <property type="entry name" value="Galactose-binding domain-like"/>
    <property type="match status" value="1"/>
</dbReference>
<evidence type="ECO:0000313" key="9">
    <source>
        <dbReference type="Proteomes" id="UP001597344"/>
    </source>
</evidence>
<gene>
    <name evidence="8" type="ORF">ACFSJT_16915</name>
</gene>
<dbReference type="InterPro" id="IPR006104">
    <property type="entry name" value="Glyco_hydro_2_N"/>
</dbReference>
<organism evidence="8 9">
    <name type="scientific">Aquimarina celericrescens</name>
    <dbReference type="NCBI Taxonomy" id="1964542"/>
    <lineage>
        <taxon>Bacteria</taxon>
        <taxon>Pseudomonadati</taxon>
        <taxon>Bacteroidota</taxon>
        <taxon>Flavobacteriia</taxon>
        <taxon>Flavobacteriales</taxon>
        <taxon>Flavobacteriaceae</taxon>
        <taxon>Aquimarina</taxon>
    </lineage>
</organism>
<name>A0ABW5B0K2_9FLAO</name>
<dbReference type="InterPro" id="IPR006102">
    <property type="entry name" value="Ig-like_GH2"/>
</dbReference>
<dbReference type="Pfam" id="PF02837">
    <property type="entry name" value="Glyco_hydro_2_N"/>
    <property type="match status" value="1"/>
</dbReference>
<dbReference type="InterPro" id="IPR017853">
    <property type="entry name" value="GH"/>
</dbReference>
<reference evidence="9" key="1">
    <citation type="journal article" date="2019" name="Int. J. Syst. Evol. Microbiol.">
        <title>The Global Catalogue of Microorganisms (GCM) 10K type strain sequencing project: providing services to taxonomists for standard genome sequencing and annotation.</title>
        <authorList>
            <consortium name="The Broad Institute Genomics Platform"/>
            <consortium name="The Broad Institute Genome Sequencing Center for Infectious Disease"/>
            <person name="Wu L."/>
            <person name="Ma J."/>
        </authorList>
    </citation>
    <scope>NUCLEOTIDE SEQUENCE [LARGE SCALE GENOMIC DNA]</scope>
    <source>
        <strain evidence="9">DT92</strain>
    </source>
</reference>
<dbReference type="InterPro" id="IPR051913">
    <property type="entry name" value="GH2_Domain-Containing"/>
</dbReference>
<keyword evidence="3" id="KW-0326">Glycosidase</keyword>
<proteinExistence type="inferred from homology"/>
<comment type="caution">
    <text evidence="8">The sequence shown here is derived from an EMBL/GenBank/DDBJ whole genome shotgun (WGS) entry which is preliminary data.</text>
</comment>
<dbReference type="Gene3D" id="2.60.120.430">
    <property type="entry name" value="Galactose-binding lectin"/>
    <property type="match status" value="1"/>
</dbReference>
<dbReference type="InterPro" id="IPR008979">
    <property type="entry name" value="Galactose-bd-like_sf"/>
</dbReference>
<dbReference type="SUPFAM" id="SSF49303">
    <property type="entry name" value="beta-Galactosidase/glucuronidase domain"/>
    <property type="match status" value="1"/>
</dbReference>
<dbReference type="InterPro" id="IPR036156">
    <property type="entry name" value="Beta-gal/glucu_dom_sf"/>
</dbReference>
<dbReference type="InterPro" id="IPR013783">
    <property type="entry name" value="Ig-like_fold"/>
</dbReference>
<dbReference type="RefSeq" id="WP_378321525.1">
    <property type="nucleotide sequence ID" value="NZ_JBHUHY010000017.1"/>
</dbReference>
<dbReference type="SUPFAM" id="SSF51445">
    <property type="entry name" value="(Trans)glycosidases"/>
    <property type="match status" value="1"/>
</dbReference>
<protein>
    <submittedName>
        <fullName evidence="8">Glycoside hydrolase family 2 TIM barrel-domain containing protein</fullName>
    </submittedName>
</protein>
<dbReference type="InterPro" id="IPR006103">
    <property type="entry name" value="Glyco_hydro_2_cat"/>
</dbReference>
<evidence type="ECO:0000259" key="7">
    <source>
        <dbReference type="Pfam" id="PF11721"/>
    </source>
</evidence>
<dbReference type="PANTHER" id="PTHR42732">
    <property type="entry name" value="BETA-GALACTOSIDASE"/>
    <property type="match status" value="1"/>
</dbReference>
<dbReference type="EMBL" id="JBHUHY010000017">
    <property type="protein sequence ID" value="MFD2188491.1"/>
    <property type="molecule type" value="Genomic_DNA"/>
</dbReference>
<feature type="domain" description="Malectin" evidence="7">
    <location>
        <begin position="772"/>
        <end position="887"/>
    </location>
</feature>
<evidence type="ECO:0000259" key="5">
    <source>
        <dbReference type="Pfam" id="PF02836"/>
    </source>
</evidence>
<feature type="domain" description="Glycoside hydrolase family 2 catalytic" evidence="5">
    <location>
        <begin position="321"/>
        <end position="615"/>
    </location>
</feature>
<keyword evidence="9" id="KW-1185">Reference proteome</keyword>
<evidence type="ECO:0000259" key="4">
    <source>
        <dbReference type="Pfam" id="PF00703"/>
    </source>
</evidence>